<sequence>MENKLPEGWEWNKLSELANFFYGGAFESSYFNEDGKGVKIIRIRNLKQGFTETYYAGEYDESYLVQNSDILIGMDGEFNIVKWTGEPALLNQRVCKLIVKSESF</sequence>
<evidence type="ECO:0000256" key="1">
    <source>
        <dbReference type="ARBA" id="ARBA00010923"/>
    </source>
</evidence>
<name>A0A832VZE8_9EURY</name>
<evidence type="ECO:0000259" key="4">
    <source>
        <dbReference type="Pfam" id="PF01420"/>
    </source>
</evidence>
<dbReference type="EMBL" id="DUJU01000144">
    <property type="protein sequence ID" value="HIH94862.1"/>
    <property type="molecule type" value="Genomic_DNA"/>
</dbReference>
<dbReference type="GO" id="GO:0009307">
    <property type="term" value="P:DNA restriction-modification system"/>
    <property type="evidence" value="ECO:0007669"/>
    <property type="project" value="UniProtKB-KW"/>
</dbReference>
<organism evidence="5 6">
    <name type="scientific">Methanosarcina acetivorans</name>
    <dbReference type="NCBI Taxonomy" id="2214"/>
    <lineage>
        <taxon>Archaea</taxon>
        <taxon>Methanobacteriati</taxon>
        <taxon>Methanobacteriota</taxon>
        <taxon>Stenosarchaea group</taxon>
        <taxon>Methanomicrobia</taxon>
        <taxon>Methanosarcinales</taxon>
        <taxon>Methanosarcinaceae</taxon>
        <taxon>Methanosarcina</taxon>
    </lineage>
</organism>
<evidence type="ECO:0000256" key="2">
    <source>
        <dbReference type="ARBA" id="ARBA00022747"/>
    </source>
</evidence>
<dbReference type="RefSeq" id="WP_011022092.1">
    <property type="nucleotide sequence ID" value="NZ_DUJU01000144.1"/>
</dbReference>
<dbReference type="GeneID" id="1473994"/>
<dbReference type="AlphaFoldDB" id="A0A832VZE8"/>
<comment type="similarity">
    <text evidence="1">Belongs to the type-I restriction system S methylase family.</text>
</comment>
<dbReference type="InterPro" id="IPR044946">
    <property type="entry name" value="Restrct_endonuc_typeI_TRD_sf"/>
</dbReference>
<dbReference type="InterPro" id="IPR052021">
    <property type="entry name" value="Type-I_RS_S_subunit"/>
</dbReference>
<reference evidence="5" key="1">
    <citation type="journal article" date="2020" name="bioRxiv">
        <title>A rank-normalized archaeal taxonomy based on genome phylogeny resolves widespread incomplete and uneven classifications.</title>
        <authorList>
            <person name="Rinke C."/>
            <person name="Chuvochina M."/>
            <person name="Mussig A.J."/>
            <person name="Chaumeil P.-A."/>
            <person name="Waite D.W."/>
            <person name="Whitman W.B."/>
            <person name="Parks D.H."/>
            <person name="Hugenholtz P."/>
        </authorList>
    </citation>
    <scope>NUCLEOTIDE SEQUENCE</scope>
    <source>
        <strain evidence="5">UBA8876</strain>
    </source>
</reference>
<comment type="caution">
    <text evidence="5">The sequence shown here is derived from an EMBL/GenBank/DDBJ whole genome shotgun (WGS) entry which is preliminary data.</text>
</comment>
<dbReference type="GO" id="GO:0003677">
    <property type="term" value="F:DNA binding"/>
    <property type="evidence" value="ECO:0007669"/>
    <property type="project" value="UniProtKB-KW"/>
</dbReference>
<protein>
    <recommendedName>
        <fullName evidence="4">Type I restriction modification DNA specificity domain-containing protein</fullName>
    </recommendedName>
</protein>
<feature type="domain" description="Type I restriction modification DNA specificity" evidence="4">
    <location>
        <begin position="6"/>
        <end position="101"/>
    </location>
</feature>
<gene>
    <name evidence="5" type="ORF">HA338_12865</name>
</gene>
<evidence type="ECO:0000313" key="6">
    <source>
        <dbReference type="Proteomes" id="UP000600774"/>
    </source>
</evidence>
<keyword evidence="2" id="KW-0680">Restriction system</keyword>
<dbReference type="Pfam" id="PF01420">
    <property type="entry name" value="Methylase_S"/>
    <property type="match status" value="1"/>
</dbReference>
<dbReference type="Gene3D" id="3.90.220.20">
    <property type="entry name" value="DNA methylase specificity domains"/>
    <property type="match status" value="1"/>
</dbReference>
<dbReference type="SUPFAM" id="SSF116734">
    <property type="entry name" value="DNA methylase specificity domain"/>
    <property type="match status" value="1"/>
</dbReference>
<evidence type="ECO:0000313" key="5">
    <source>
        <dbReference type="EMBL" id="HIH94862.1"/>
    </source>
</evidence>
<keyword evidence="3" id="KW-0238">DNA-binding</keyword>
<proteinExistence type="inferred from homology"/>
<dbReference type="PANTHER" id="PTHR30408:SF12">
    <property type="entry name" value="TYPE I RESTRICTION ENZYME MJAVIII SPECIFICITY SUBUNIT"/>
    <property type="match status" value="1"/>
</dbReference>
<dbReference type="Proteomes" id="UP000600774">
    <property type="component" value="Unassembled WGS sequence"/>
</dbReference>
<evidence type="ECO:0000256" key="3">
    <source>
        <dbReference type="ARBA" id="ARBA00023125"/>
    </source>
</evidence>
<accession>A0A832VZE8</accession>
<dbReference type="InterPro" id="IPR000055">
    <property type="entry name" value="Restrct_endonuc_typeI_TRD"/>
</dbReference>
<dbReference type="PANTHER" id="PTHR30408">
    <property type="entry name" value="TYPE-1 RESTRICTION ENZYME ECOKI SPECIFICITY PROTEIN"/>
    <property type="match status" value="1"/>
</dbReference>